<dbReference type="Pfam" id="PF12802">
    <property type="entry name" value="MarR_2"/>
    <property type="match status" value="1"/>
</dbReference>
<evidence type="ECO:0000256" key="1">
    <source>
        <dbReference type="ARBA" id="ARBA00023015"/>
    </source>
</evidence>
<dbReference type="PANTHER" id="PTHR33164:SF64">
    <property type="entry name" value="TRANSCRIPTIONAL REGULATOR SLYA"/>
    <property type="match status" value="1"/>
</dbReference>
<organism evidence="5 6">
    <name type="scientific">Neoaquamicrobium sediminum</name>
    <dbReference type="NCBI Taxonomy" id="1849104"/>
    <lineage>
        <taxon>Bacteria</taxon>
        <taxon>Pseudomonadati</taxon>
        <taxon>Pseudomonadota</taxon>
        <taxon>Alphaproteobacteria</taxon>
        <taxon>Hyphomicrobiales</taxon>
        <taxon>Phyllobacteriaceae</taxon>
        <taxon>Neoaquamicrobium</taxon>
    </lineage>
</organism>
<evidence type="ECO:0000259" key="4">
    <source>
        <dbReference type="PROSITE" id="PS50995"/>
    </source>
</evidence>
<feature type="domain" description="HTH marR-type" evidence="4">
    <location>
        <begin position="25"/>
        <end position="161"/>
    </location>
</feature>
<reference evidence="5 6" key="1">
    <citation type="submission" date="2024-01" db="EMBL/GenBank/DDBJ databases">
        <title>New evidence supports the origin of RcGTA from prophage.</title>
        <authorList>
            <person name="Xu Y."/>
            <person name="Liu B."/>
            <person name="Chen F."/>
        </authorList>
    </citation>
    <scope>NUCLEOTIDE SEQUENCE [LARGE SCALE GENOMIC DNA]</scope>
    <source>
        <strain evidence="5 6">CBW1107-2</strain>
    </source>
</reference>
<name>A0ABV3X169_9HYPH</name>
<dbReference type="SMART" id="SM00347">
    <property type="entry name" value="HTH_MARR"/>
    <property type="match status" value="1"/>
</dbReference>
<dbReference type="SUPFAM" id="SSF46785">
    <property type="entry name" value="Winged helix' DNA-binding domain"/>
    <property type="match status" value="1"/>
</dbReference>
<proteinExistence type="predicted"/>
<keyword evidence="6" id="KW-1185">Reference proteome</keyword>
<dbReference type="InterPro" id="IPR039422">
    <property type="entry name" value="MarR/SlyA-like"/>
</dbReference>
<dbReference type="Proteomes" id="UP001559025">
    <property type="component" value="Unassembled WGS sequence"/>
</dbReference>
<dbReference type="EMBL" id="JAZHFV010000023">
    <property type="protein sequence ID" value="MEX4010707.1"/>
    <property type="molecule type" value="Genomic_DNA"/>
</dbReference>
<keyword evidence="2" id="KW-0238">DNA-binding</keyword>
<evidence type="ECO:0000313" key="6">
    <source>
        <dbReference type="Proteomes" id="UP001559025"/>
    </source>
</evidence>
<gene>
    <name evidence="5" type="ORF">V1479_25730</name>
</gene>
<accession>A0ABV3X169</accession>
<dbReference type="PANTHER" id="PTHR33164">
    <property type="entry name" value="TRANSCRIPTIONAL REGULATOR, MARR FAMILY"/>
    <property type="match status" value="1"/>
</dbReference>
<dbReference type="Gene3D" id="1.10.10.10">
    <property type="entry name" value="Winged helix-like DNA-binding domain superfamily/Winged helix DNA-binding domain"/>
    <property type="match status" value="1"/>
</dbReference>
<dbReference type="InterPro" id="IPR036390">
    <property type="entry name" value="WH_DNA-bd_sf"/>
</dbReference>
<evidence type="ECO:0000313" key="5">
    <source>
        <dbReference type="EMBL" id="MEX4010707.1"/>
    </source>
</evidence>
<dbReference type="RefSeq" id="WP_173194987.1">
    <property type="nucleotide sequence ID" value="NZ_JABETK010000005.1"/>
</dbReference>
<comment type="caution">
    <text evidence="5">The sequence shown here is derived from an EMBL/GenBank/DDBJ whole genome shotgun (WGS) entry which is preliminary data.</text>
</comment>
<dbReference type="PRINTS" id="PR00598">
    <property type="entry name" value="HTHMARR"/>
</dbReference>
<sequence length="169" mass="18423">MIVVNPAPSSSAVTPQRDTGVGFLPEKFAMALEAIAFVKAFRKQLLVEFEFAGLALTPAEARVLMFLARNEGLNQAQLAQILSCEPMTLVDNLDRLEAADLVVRKRNEVDRRVKCIYLEPRGKALVPRVEAIVSALCNNAEQGVGEQHIELMRAGLSHMTGNLASPPSI</sequence>
<dbReference type="InterPro" id="IPR036388">
    <property type="entry name" value="WH-like_DNA-bd_sf"/>
</dbReference>
<dbReference type="InterPro" id="IPR000835">
    <property type="entry name" value="HTH_MarR-typ"/>
</dbReference>
<evidence type="ECO:0000256" key="3">
    <source>
        <dbReference type="ARBA" id="ARBA00023163"/>
    </source>
</evidence>
<evidence type="ECO:0000256" key="2">
    <source>
        <dbReference type="ARBA" id="ARBA00023125"/>
    </source>
</evidence>
<dbReference type="PROSITE" id="PS50995">
    <property type="entry name" value="HTH_MARR_2"/>
    <property type="match status" value="1"/>
</dbReference>
<keyword evidence="3" id="KW-0804">Transcription</keyword>
<keyword evidence="1" id="KW-0805">Transcription regulation</keyword>
<protein>
    <submittedName>
        <fullName evidence="5">MarR family winged helix-turn-helix transcriptional regulator</fullName>
    </submittedName>
</protein>